<name>A0A1C7IBW9_9FIRM</name>
<dbReference type="PROSITE" id="PS01124">
    <property type="entry name" value="HTH_ARAC_FAMILY_2"/>
    <property type="match status" value="1"/>
</dbReference>
<dbReference type="AlphaFoldDB" id="A0A1C7IBW9"/>
<dbReference type="Gene3D" id="1.10.10.60">
    <property type="entry name" value="Homeodomain-like"/>
    <property type="match status" value="1"/>
</dbReference>
<dbReference type="SUPFAM" id="SSF46689">
    <property type="entry name" value="Homeodomain-like"/>
    <property type="match status" value="1"/>
</dbReference>
<feature type="domain" description="HTH araC/xylS-type" evidence="3">
    <location>
        <begin position="1"/>
        <end position="41"/>
    </location>
</feature>
<evidence type="ECO:0000313" key="5">
    <source>
        <dbReference type="Proteomes" id="UP000092574"/>
    </source>
</evidence>
<sequence length="78" mass="8889">MINKIKQCRRVALKYGYPSPTSFNRAFQSVHGIPPTAARNEGCVLNAYPTDRKHGEKRGIMNYMLKAECWDFSLPRTG</sequence>
<dbReference type="InterPro" id="IPR009057">
    <property type="entry name" value="Homeodomain-like_sf"/>
</dbReference>
<evidence type="ECO:0000313" key="4">
    <source>
        <dbReference type="EMBL" id="ANU76333.1"/>
    </source>
</evidence>
<dbReference type="STRING" id="1796616.A4V09_11475"/>
<accession>A0A1C7IBW9</accession>
<keyword evidence="2" id="KW-0804">Transcription</keyword>
<protein>
    <recommendedName>
        <fullName evidence="3">HTH araC/xylS-type domain-containing protein</fullName>
    </recommendedName>
</protein>
<keyword evidence="1" id="KW-0805">Transcription regulation</keyword>
<organism evidence="4 5">
    <name type="scientific">Blautia pseudococcoides</name>
    <dbReference type="NCBI Taxonomy" id="1796616"/>
    <lineage>
        <taxon>Bacteria</taxon>
        <taxon>Bacillati</taxon>
        <taxon>Bacillota</taxon>
        <taxon>Clostridia</taxon>
        <taxon>Lachnospirales</taxon>
        <taxon>Lachnospiraceae</taxon>
        <taxon>Blautia</taxon>
    </lineage>
</organism>
<dbReference type="GO" id="GO:0043565">
    <property type="term" value="F:sequence-specific DNA binding"/>
    <property type="evidence" value="ECO:0007669"/>
    <property type="project" value="InterPro"/>
</dbReference>
<dbReference type="Proteomes" id="UP000092574">
    <property type="component" value="Chromosome"/>
</dbReference>
<dbReference type="InterPro" id="IPR018060">
    <property type="entry name" value="HTH_AraC"/>
</dbReference>
<reference evidence="4" key="1">
    <citation type="submission" date="2017-04" db="EMBL/GenBank/DDBJ databases">
        <title>Complete Genome Sequences of Twelve Strains of a Stable Defined Moderately Diverse Mouse Microbiota 2 (sDMDMm2).</title>
        <authorList>
            <person name="Uchimura Y."/>
            <person name="Wyss M."/>
            <person name="Brugiroux S."/>
            <person name="Limenitakis J.P."/>
            <person name="Stecher B."/>
            <person name="McCoy K.D."/>
            <person name="Macpherson A.J."/>
        </authorList>
    </citation>
    <scope>NUCLEOTIDE SEQUENCE</scope>
    <source>
        <strain evidence="4">YL58</strain>
    </source>
</reference>
<dbReference type="RefSeq" id="WP_065542503.1">
    <property type="nucleotide sequence ID" value="NZ_CP015405.2"/>
</dbReference>
<keyword evidence="5" id="KW-1185">Reference proteome</keyword>
<evidence type="ECO:0000256" key="2">
    <source>
        <dbReference type="ARBA" id="ARBA00023163"/>
    </source>
</evidence>
<gene>
    <name evidence="4" type="ORF">A4V09_11475</name>
</gene>
<dbReference type="KEGG" id="byl:A4V09_11475"/>
<proteinExistence type="predicted"/>
<evidence type="ECO:0000256" key="1">
    <source>
        <dbReference type="ARBA" id="ARBA00023015"/>
    </source>
</evidence>
<evidence type="ECO:0000259" key="3">
    <source>
        <dbReference type="PROSITE" id="PS01124"/>
    </source>
</evidence>
<dbReference type="GO" id="GO:0003700">
    <property type="term" value="F:DNA-binding transcription factor activity"/>
    <property type="evidence" value="ECO:0007669"/>
    <property type="project" value="InterPro"/>
</dbReference>
<dbReference type="EMBL" id="CP015405">
    <property type="protein sequence ID" value="ANU76333.1"/>
    <property type="molecule type" value="Genomic_DNA"/>
</dbReference>